<protein>
    <submittedName>
        <fullName evidence="6">Tetratricopeptide-like helical</fullName>
    </submittedName>
</protein>
<dbReference type="Proteomes" id="UP000009170">
    <property type="component" value="Unassembled WGS sequence"/>
</dbReference>
<reference evidence="6 7" key="2">
    <citation type="journal article" date="2014" name="BMC Genomics">
        <title>An improved genome of the model marine alga Ostreococcus tauri unfolds by assessing Illumina de novo assemblies.</title>
        <authorList>
            <person name="Blanc-Mathieu R."/>
            <person name="Verhelst B."/>
            <person name="Derelle E."/>
            <person name="Rombauts S."/>
            <person name="Bouget F.Y."/>
            <person name="Carre I."/>
            <person name="Chateau A."/>
            <person name="Eyre-Walker A."/>
            <person name="Grimsley N."/>
            <person name="Moreau H."/>
            <person name="Piegu B."/>
            <person name="Rivals E."/>
            <person name="Schackwitz W."/>
            <person name="Van de Peer Y."/>
            <person name="Piganeau G."/>
        </authorList>
    </citation>
    <scope>NUCLEOTIDE SEQUENCE [LARGE SCALE GENOMIC DNA]</scope>
    <source>
        <strain evidence="7">OTTH 0595 / CCAP 157/2 / RCC745</strain>
    </source>
</reference>
<dbReference type="RefSeq" id="XP_022840159.1">
    <property type="nucleotide sequence ID" value="XM_022982657.1"/>
</dbReference>
<dbReference type="SUPFAM" id="SSF144232">
    <property type="entry name" value="HIT/MYND zinc finger-like"/>
    <property type="match status" value="1"/>
</dbReference>
<organism evidence="6 7">
    <name type="scientific">Ostreococcus tauri</name>
    <name type="common">Marine green alga</name>
    <dbReference type="NCBI Taxonomy" id="70448"/>
    <lineage>
        <taxon>Eukaryota</taxon>
        <taxon>Viridiplantae</taxon>
        <taxon>Chlorophyta</taxon>
        <taxon>Mamiellophyceae</taxon>
        <taxon>Mamiellales</taxon>
        <taxon>Bathycoccaceae</taxon>
        <taxon>Ostreococcus</taxon>
    </lineage>
</organism>
<dbReference type="GeneID" id="9836296"/>
<gene>
    <name evidence="6" type="ORF">OT_ostta13g00430</name>
</gene>
<dbReference type="InterPro" id="IPR002893">
    <property type="entry name" value="Znf_MYND"/>
</dbReference>
<feature type="domain" description="MYND-type" evidence="5">
    <location>
        <begin position="26"/>
        <end position="64"/>
    </location>
</feature>
<proteinExistence type="predicted"/>
<dbReference type="Pfam" id="PF01753">
    <property type="entry name" value="zf-MYND"/>
    <property type="match status" value="1"/>
</dbReference>
<dbReference type="Gene3D" id="6.10.140.2220">
    <property type="match status" value="1"/>
</dbReference>
<dbReference type="PROSITE" id="PS50865">
    <property type="entry name" value="ZF_MYND_2"/>
    <property type="match status" value="1"/>
</dbReference>
<dbReference type="EMBL" id="CAID01000013">
    <property type="protein sequence ID" value="CEG00026.1"/>
    <property type="molecule type" value="Genomic_DNA"/>
</dbReference>
<keyword evidence="2 4" id="KW-0863">Zinc-finger</keyword>
<name>A0A090M747_OSTTA</name>
<reference evidence="7" key="1">
    <citation type="journal article" date="2006" name="Proc. Natl. Acad. Sci. U.S.A.">
        <title>Genome analysis of the smallest free-living eukaryote Ostreococcus tauri unveils many unique features.</title>
        <authorList>
            <person name="Derelle E."/>
            <person name="Ferraz C."/>
            <person name="Rombauts S."/>
            <person name="Rouze P."/>
            <person name="Worden A.Z."/>
            <person name="Robbens S."/>
            <person name="Partensky F."/>
            <person name="Degroeve S."/>
            <person name="Echeynie S."/>
            <person name="Cooke R."/>
            <person name="Saeys Y."/>
            <person name="Wuyts J."/>
            <person name="Jabbari K."/>
            <person name="Bowler C."/>
            <person name="Panaud O."/>
            <person name="Piegu B."/>
            <person name="Ball S.G."/>
            <person name="Ral J.-P."/>
            <person name="Bouget F.-Y."/>
            <person name="Piganeau G."/>
            <person name="De Baets B."/>
            <person name="Picard A."/>
            <person name="Delseny M."/>
            <person name="Demaille J."/>
            <person name="Van de Peer Y."/>
            <person name="Moreau H."/>
        </authorList>
    </citation>
    <scope>NUCLEOTIDE SEQUENCE [LARGE SCALE GENOMIC DNA]</scope>
    <source>
        <strain evidence="7">OTTH 0595 / CCAP 157/2 / RCC745</strain>
    </source>
</reference>
<dbReference type="InterPro" id="IPR011990">
    <property type="entry name" value="TPR-like_helical_dom_sf"/>
</dbReference>
<evidence type="ECO:0000256" key="3">
    <source>
        <dbReference type="ARBA" id="ARBA00022833"/>
    </source>
</evidence>
<accession>A0A090M747</accession>
<dbReference type="AlphaFoldDB" id="A0A090M747"/>
<comment type="caution">
    <text evidence="6">The sequence shown here is derived from an EMBL/GenBank/DDBJ whole genome shotgun (WGS) entry which is preliminary data.</text>
</comment>
<keyword evidence="3" id="KW-0862">Zinc</keyword>
<dbReference type="Gene3D" id="1.25.40.10">
    <property type="entry name" value="Tetratricopeptide repeat domain"/>
    <property type="match status" value="1"/>
</dbReference>
<evidence type="ECO:0000313" key="7">
    <source>
        <dbReference type="Proteomes" id="UP000009170"/>
    </source>
</evidence>
<sequence>MPLIVDPRFALTSSDDDTDAEDAPRCFNCETTSNHLLLCSTCRKVRFCNAACQRASWRAHAVVCARDATSRPRVEVPRPPRMPTARERAAAAATARERVAREVLPNARDACAVGERRGRAPDGFDAIVDALEDAIVFAIEDEDEGLTNAVRVTLARAYLVDGRPDECAHYLAPALERARREGGAESAMTHVLAARAHKVKNEKEMCRKELTAALECASENTDEGEQCATLLECGTILHDIGDWERCAPLLSTAGEAAERLGRNADATRAYNRAGSALLSSGRPDYASRCWLRELKVMETDAATLPAALAQTHGNVATAFLLASGSESDSFNLHKQFALGKAREAGAEEEARVWLQLGSAYKLAGEALDDALSRARECFEKAKELSNARAGDVASRALEMLTI</sequence>
<dbReference type="OrthoDB" id="549788at2759"/>
<keyword evidence="1" id="KW-0479">Metal-binding</keyword>
<evidence type="ECO:0000313" key="6">
    <source>
        <dbReference type="EMBL" id="CEG00026.1"/>
    </source>
</evidence>
<dbReference type="SUPFAM" id="SSF48452">
    <property type="entry name" value="TPR-like"/>
    <property type="match status" value="1"/>
</dbReference>
<dbReference type="KEGG" id="ota:OT_ostta13g00430"/>
<dbReference type="PROSITE" id="PS01360">
    <property type="entry name" value="ZF_MYND_1"/>
    <property type="match status" value="1"/>
</dbReference>
<evidence type="ECO:0000259" key="5">
    <source>
        <dbReference type="PROSITE" id="PS50865"/>
    </source>
</evidence>
<dbReference type="InParanoid" id="A0A090M747"/>
<evidence type="ECO:0000256" key="2">
    <source>
        <dbReference type="ARBA" id="ARBA00022771"/>
    </source>
</evidence>
<keyword evidence="7" id="KW-1185">Reference proteome</keyword>
<evidence type="ECO:0000256" key="1">
    <source>
        <dbReference type="ARBA" id="ARBA00022723"/>
    </source>
</evidence>
<dbReference type="STRING" id="70448.A0A090M747"/>
<evidence type="ECO:0000256" key="4">
    <source>
        <dbReference type="PROSITE-ProRule" id="PRU00134"/>
    </source>
</evidence>
<dbReference type="GO" id="GO:0008270">
    <property type="term" value="F:zinc ion binding"/>
    <property type="evidence" value="ECO:0007669"/>
    <property type="project" value="UniProtKB-KW"/>
</dbReference>